<keyword evidence="6" id="KW-0239">DNA-directed DNA polymerase</keyword>
<dbReference type="NCBIfam" id="TIGR01128">
    <property type="entry name" value="holA"/>
    <property type="match status" value="1"/>
</dbReference>
<dbReference type="Pfam" id="PF21694">
    <property type="entry name" value="DNA_pol3_delta_C"/>
    <property type="match status" value="1"/>
</dbReference>
<evidence type="ECO:0000259" key="9">
    <source>
        <dbReference type="Pfam" id="PF06144"/>
    </source>
</evidence>
<protein>
    <recommendedName>
        <fullName evidence="2">DNA polymerase III subunit delta</fullName>
        <ecNumber evidence="1">2.7.7.7</ecNumber>
    </recommendedName>
</protein>
<dbReference type="STRING" id="1423750.FC89_GL000144"/>
<evidence type="ECO:0000256" key="3">
    <source>
        <dbReference type="ARBA" id="ARBA00022679"/>
    </source>
</evidence>
<dbReference type="GO" id="GO:0009360">
    <property type="term" value="C:DNA polymerase III complex"/>
    <property type="evidence" value="ECO:0007669"/>
    <property type="project" value="InterPro"/>
</dbReference>
<dbReference type="SUPFAM" id="SSF52540">
    <property type="entry name" value="P-loop containing nucleoside triphosphate hydrolases"/>
    <property type="match status" value="1"/>
</dbReference>
<dbReference type="InterPro" id="IPR048466">
    <property type="entry name" value="DNA_pol3_delta-like_C"/>
</dbReference>
<evidence type="ECO:0000259" key="10">
    <source>
        <dbReference type="Pfam" id="PF21694"/>
    </source>
</evidence>
<comment type="catalytic activity">
    <reaction evidence="8">
        <text>DNA(n) + a 2'-deoxyribonucleoside 5'-triphosphate = DNA(n+1) + diphosphate</text>
        <dbReference type="Rhea" id="RHEA:22508"/>
        <dbReference type="Rhea" id="RHEA-COMP:17339"/>
        <dbReference type="Rhea" id="RHEA-COMP:17340"/>
        <dbReference type="ChEBI" id="CHEBI:33019"/>
        <dbReference type="ChEBI" id="CHEBI:61560"/>
        <dbReference type="ChEBI" id="CHEBI:173112"/>
        <dbReference type="EC" id="2.7.7.7"/>
    </reaction>
</comment>
<proteinExistence type="inferred from homology"/>
<dbReference type="AlphaFoldDB" id="A0A0R1VPG3"/>
<dbReference type="PANTHER" id="PTHR34388:SF1">
    <property type="entry name" value="DNA POLYMERASE III SUBUNIT DELTA"/>
    <property type="match status" value="1"/>
</dbReference>
<evidence type="ECO:0000256" key="2">
    <source>
        <dbReference type="ARBA" id="ARBA00017703"/>
    </source>
</evidence>
<accession>A0A0R1VPG3</accession>
<dbReference type="InterPro" id="IPR008921">
    <property type="entry name" value="DNA_pol3_clamp-load_cplx_C"/>
</dbReference>
<comment type="similarity">
    <text evidence="7">Belongs to the DNA polymerase HolA subunit family.</text>
</comment>
<dbReference type="GO" id="GO:0003887">
    <property type="term" value="F:DNA-directed DNA polymerase activity"/>
    <property type="evidence" value="ECO:0007669"/>
    <property type="project" value="UniProtKB-KW"/>
</dbReference>
<evidence type="ECO:0000313" key="12">
    <source>
        <dbReference type="Proteomes" id="UP000051451"/>
    </source>
</evidence>
<evidence type="ECO:0000313" key="11">
    <source>
        <dbReference type="EMBL" id="KRM07704.1"/>
    </source>
</evidence>
<dbReference type="Pfam" id="PF06144">
    <property type="entry name" value="DNA_pol3_delta"/>
    <property type="match status" value="1"/>
</dbReference>
<dbReference type="Gene3D" id="3.40.50.300">
    <property type="entry name" value="P-loop containing nucleotide triphosphate hydrolases"/>
    <property type="match status" value="1"/>
</dbReference>
<evidence type="ECO:0000256" key="8">
    <source>
        <dbReference type="ARBA" id="ARBA00049244"/>
    </source>
</evidence>
<dbReference type="Gene3D" id="1.10.8.60">
    <property type="match status" value="1"/>
</dbReference>
<feature type="domain" description="DNA polymerase III delta N-terminal" evidence="9">
    <location>
        <begin position="20"/>
        <end position="144"/>
    </location>
</feature>
<dbReference type="Proteomes" id="UP000051451">
    <property type="component" value="Unassembled WGS sequence"/>
</dbReference>
<evidence type="ECO:0000256" key="1">
    <source>
        <dbReference type="ARBA" id="ARBA00012417"/>
    </source>
</evidence>
<dbReference type="EC" id="2.7.7.7" evidence="1"/>
<evidence type="ECO:0000256" key="7">
    <source>
        <dbReference type="ARBA" id="ARBA00034754"/>
    </source>
</evidence>
<evidence type="ECO:0000256" key="5">
    <source>
        <dbReference type="ARBA" id="ARBA00022705"/>
    </source>
</evidence>
<dbReference type="InterPro" id="IPR010372">
    <property type="entry name" value="DNA_pol3_delta_N"/>
</dbReference>
<organism evidence="11 12">
    <name type="scientific">Liquorilactobacillus ghanensis DSM 18630</name>
    <dbReference type="NCBI Taxonomy" id="1423750"/>
    <lineage>
        <taxon>Bacteria</taxon>
        <taxon>Bacillati</taxon>
        <taxon>Bacillota</taxon>
        <taxon>Bacilli</taxon>
        <taxon>Lactobacillales</taxon>
        <taxon>Lactobacillaceae</taxon>
        <taxon>Liquorilactobacillus</taxon>
    </lineage>
</organism>
<dbReference type="RefSeq" id="WP_235804361.1">
    <property type="nucleotide sequence ID" value="NZ_AZGB01000005.1"/>
</dbReference>
<dbReference type="EMBL" id="AZGB01000005">
    <property type="protein sequence ID" value="KRM07704.1"/>
    <property type="molecule type" value="Genomic_DNA"/>
</dbReference>
<evidence type="ECO:0000256" key="6">
    <source>
        <dbReference type="ARBA" id="ARBA00022932"/>
    </source>
</evidence>
<dbReference type="InterPro" id="IPR005790">
    <property type="entry name" value="DNA_polIII_delta"/>
</dbReference>
<dbReference type="InterPro" id="IPR027417">
    <property type="entry name" value="P-loop_NTPase"/>
</dbReference>
<reference evidence="11 12" key="1">
    <citation type="journal article" date="2015" name="Genome Announc.">
        <title>Expanding the biotechnology potential of lactobacilli through comparative genomics of 213 strains and associated genera.</title>
        <authorList>
            <person name="Sun Z."/>
            <person name="Harris H.M."/>
            <person name="McCann A."/>
            <person name="Guo C."/>
            <person name="Argimon S."/>
            <person name="Zhang W."/>
            <person name="Yang X."/>
            <person name="Jeffery I.B."/>
            <person name="Cooney J.C."/>
            <person name="Kagawa T.F."/>
            <person name="Liu W."/>
            <person name="Song Y."/>
            <person name="Salvetti E."/>
            <person name="Wrobel A."/>
            <person name="Rasinkangas P."/>
            <person name="Parkhill J."/>
            <person name="Rea M.C."/>
            <person name="O'Sullivan O."/>
            <person name="Ritari J."/>
            <person name="Douillard F.P."/>
            <person name="Paul Ross R."/>
            <person name="Yang R."/>
            <person name="Briner A.E."/>
            <person name="Felis G.E."/>
            <person name="de Vos W.M."/>
            <person name="Barrangou R."/>
            <person name="Klaenhammer T.R."/>
            <person name="Caufield P.W."/>
            <person name="Cui Y."/>
            <person name="Zhang H."/>
            <person name="O'Toole P.W."/>
        </authorList>
    </citation>
    <scope>NUCLEOTIDE SEQUENCE [LARGE SCALE GENOMIC DNA]</scope>
    <source>
        <strain evidence="11 12">DSM 18630</strain>
    </source>
</reference>
<keyword evidence="3" id="KW-0808">Transferase</keyword>
<keyword evidence="5" id="KW-0235">DNA replication</keyword>
<comment type="caution">
    <text evidence="11">The sequence shown here is derived from an EMBL/GenBank/DDBJ whole genome shotgun (WGS) entry which is preliminary data.</text>
</comment>
<name>A0A0R1VPG3_9LACO</name>
<sequence>MKAIELLNAKLTNDNIKTVYLINGYEAYLRSKVIEQLIGVIPSEQRSMNLGKFDLESDLLAAAVNDARSVPFFGERRITLISHPLFLTAVKSKKVPEQNIADLENYLKQPEPTTTLIIDLGNQKMDARKKISKLLKKVSVIVDCSALPEKKVQQLVTEQTKRNEFSFTEDALELLIKKTEANYSTIMNELPKLELAALQTKKITQSMVAELVPQTLEQNVFELSNLVLAEKNEQAMNLYHDLLLQHEEPLKLNAILIGQVRLLLQTLVLMKHGYAQGDIASVLKVHPYRVKLALQQAPHFSRTKLREIYLNLIKFEEQLKTSQQDPEKLFQLLLLGYLDYVTKKD</sequence>
<dbReference type="GeneID" id="98318208"/>
<keyword evidence="4" id="KW-0548">Nucleotidyltransferase</keyword>
<keyword evidence="12" id="KW-1185">Reference proteome</keyword>
<dbReference type="PATRIC" id="fig|1423750.3.peg.145"/>
<gene>
    <name evidence="11" type="ORF">FC89_GL000144</name>
</gene>
<dbReference type="GO" id="GO:0003677">
    <property type="term" value="F:DNA binding"/>
    <property type="evidence" value="ECO:0007669"/>
    <property type="project" value="InterPro"/>
</dbReference>
<evidence type="ECO:0000256" key="4">
    <source>
        <dbReference type="ARBA" id="ARBA00022695"/>
    </source>
</evidence>
<dbReference type="SUPFAM" id="SSF48019">
    <property type="entry name" value="post-AAA+ oligomerization domain-like"/>
    <property type="match status" value="1"/>
</dbReference>
<dbReference type="PANTHER" id="PTHR34388">
    <property type="entry name" value="DNA POLYMERASE III SUBUNIT DELTA"/>
    <property type="match status" value="1"/>
</dbReference>
<dbReference type="GO" id="GO:0006261">
    <property type="term" value="P:DNA-templated DNA replication"/>
    <property type="evidence" value="ECO:0007669"/>
    <property type="project" value="TreeGrafter"/>
</dbReference>
<feature type="domain" description="DNA polymerase III delta subunit-like C-terminal" evidence="10">
    <location>
        <begin position="217"/>
        <end position="336"/>
    </location>
</feature>
<dbReference type="Gene3D" id="1.20.272.10">
    <property type="match status" value="1"/>
</dbReference>